<gene>
    <name evidence="2" type="ORF">ZEAMMB73_Zm00001d041288</name>
</gene>
<evidence type="ECO:0000256" key="1">
    <source>
        <dbReference type="SAM" id="MobiDB-lite"/>
    </source>
</evidence>
<dbReference type="InParanoid" id="A0A1D6MVE4"/>
<dbReference type="ExpressionAtlas" id="A0A1D6MVE4">
    <property type="expression patterns" value="baseline"/>
</dbReference>
<organism evidence="2">
    <name type="scientific">Zea mays</name>
    <name type="common">Maize</name>
    <dbReference type="NCBI Taxonomy" id="4577"/>
    <lineage>
        <taxon>Eukaryota</taxon>
        <taxon>Viridiplantae</taxon>
        <taxon>Streptophyta</taxon>
        <taxon>Embryophyta</taxon>
        <taxon>Tracheophyta</taxon>
        <taxon>Spermatophyta</taxon>
        <taxon>Magnoliopsida</taxon>
        <taxon>Liliopsida</taxon>
        <taxon>Poales</taxon>
        <taxon>Poaceae</taxon>
        <taxon>PACMAD clade</taxon>
        <taxon>Panicoideae</taxon>
        <taxon>Andropogonodae</taxon>
        <taxon>Andropogoneae</taxon>
        <taxon>Tripsacinae</taxon>
        <taxon>Zea</taxon>
    </lineage>
</organism>
<accession>A0A1D6MVE4</accession>
<reference evidence="2" key="1">
    <citation type="submission" date="2015-12" db="EMBL/GenBank/DDBJ databases">
        <title>Update maize B73 reference genome by single molecule sequencing technologies.</title>
        <authorList>
            <consortium name="Maize Genome Sequencing Project"/>
            <person name="Ware D."/>
        </authorList>
    </citation>
    <scope>NUCLEOTIDE SEQUENCE [LARGE SCALE GENOMIC DNA]</scope>
    <source>
        <tissue evidence="2">Seedling</tissue>
    </source>
</reference>
<sequence length="113" mass="12547">MDRRVRTRARRRISRPQRPPTRPTLFLEPRHCPTHTPHLISCSFALSRALPSPPAATGDPRPCSRPSSSPETAPSLPELRPEVRHPSPCPIFLIAPYVRPISPSPVLGRGDLP</sequence>
<dbReference type="AlphaFoldDB" id="A0A1D6MVE4"/>
<proteinExistence type="predicted"/>
<feature type="compositionally biased region" description="Low complexity" evidence="1">
    <location>
        <begin position="60"/>
        <end position="70"/>
    </location>
</feature>
<name>A0A1D6MVE4_MAIZE</name>
<protein>
    <submittedName>
        <fullName evidence="2">Uncharacterized protein</fullName>
    </submittedName>
</protein>
<feature type="region of interest" description="Disordered" evidence="1">
    <location>
        <begin position="50"/>
        <end position="82"/>
    </location>
</feature>
<feature type="compositionally biased region" description="Basic residues" evidence="1">
    <location>
        <begin position="1"/>
        <end position="15"/>
    </location>
</feature>
<evidence type="ECO:0000313" key="2">
    <source>
        <dbReference type="EMBL" id="ONM32786.1"/>
    </source>
</evidence>
<feature type="region of interest" description="Disordered" evidence="1">
    <location>
        <begin position="1"/>
        <end position="29"/>
    </location>
</feature>
<dbReference type="EMBL" id="CM007649">
    <property type="protein sequence ID" value="ONM32786.1"/>
    <property type="molecule type" value="Genomic_DNA"/>
</dbReference>